<keyword evidence="3" id="KW-1185">Reference proteome</keyword>
<accession>A0AAW6T0S6</accession>
<organism evidence="2 3">
    <name type="scientific">Ruicaihuangia caeni</name>
    <dbReference type="NCBI Taxonomy" id="3042517"/>
    <lineage>
        <taxon>Bacteria</taxon>
        <taxon>Bacillati</taxon>
        <taxon>Actinomycetota</taxon>
        <taxon>Actinomycetes</taxon>
        <taxon>Micrococcales</taxon>
        <taxon>Microbacteriaceae</taxon>
        <taxon>Ruicaihuangia</taxon>
    </lineage>
</organism>
<dbReference type="EMBL" id="JASATX010000001">
    <property type="protein sequence ID" value="MDI2097430.1"/>
    <property type="molecule type" value="Genomic_DNA"/>
</dbReference>
<feature type="transmembrane region" description="Helical" evidence="1">
    <location>
        <begin position="179"/>
        <end position="200"/>
    </location>
</feature>
<keyword evidence="1" id="KW-0812">Transmembrane</keyword>
<feature type="transmembrane region" description="Helical" evidence="1">
    <location>
        <begin position="34"/>
        <end position="60"/>
    </location>
</feature>
<reference evidence="2 3" key="1">
    <citation type="submission" date="2023-04" db="EMBL/GenBank/DDBJ databases">
        <title>Klugiella caeni sp. nov. isolated from the sludge of biochemical tank.</title>
        <authorList>
            <person name="Geng K."/>
        </authorList>
    </citation>
    <scope>NUCLEOTIDE SEQUENCE [LARGE SCALE GENOMIC DNA]</scope>
    <source>
        <strain evidence="2 3">YN-L-19</strain>
    </source>
</reference>
<feature type="transmembrane region" description="Helical" evidence="1">
    <location>
        <begin position="153"/>
        <end position="173"/>
    </location>
</feature>
<keyword evidence="1" id="KW-1133">Transmembrane helix</keyword>
<dbReference type="AlphaFoldDB" id="A0AAW6T0S6"/>
<feature type="transmembrane region" description="Helical" evidence="1">
    <location>
        <begin position="101"/>
        <end position="121"/>
    </location>
</feature>
<keyword evidence="1" id="KW-0472">Membrane</keyword>
<protein>
    <recommendedName>
        <fullName evidence="4">FUSC family protein</fullName>
    </recommendedName>
</protein>
<feature type="transmembrane region" description="Helical" evidence="1">
    <location>
        <begin position="72"/>
        <end position="89"/>
    </location>
</feature>
<dbReference type="Proteomes" id="UP001321506">
    <property type="component" value="Unassembled WGS sequence"/>
</dbReference>
<dbReference type="RefSeq" id="WP_281487226.1">
    <property type="nucleotide sequence ID" value="NZ_JASATX010000001.1"/>
</dbReference>
<name>A0AAW6T0S6_9MICO</name>
<evidence type="ECO:0000256" key="1">
    <source>
        <dbReference type="SAM" id="Phobius"/>
    </source>
</evidence>
<evidence type="ECO:0000313" key="3">
    <source>
        <dbReference type="Proteomes" id="UP001321506"/>
    </source>
</evidence>
<evidence type="ECO:0000313" key="2">
    <source>
        <dbReference type="EMBL" id="MDI2097430.1"/>
    </source>
</evidence>
<evidence type="ECO:0008006" key="4">
    <source>
        <dbReference type="Google" id="ProtNLM"/>
    </source>
</evidence>
<proteinExistence type="predicted"/>
<sequence length="411" mass="43604">MSRTLEYSLATIIRRTRDTGPMPRAVRQATERGASLGVGSLSLGAAIVSITYAVAAFAFYLTQLPWHPAPELSALAWLVHAATLTGTLITLRRIGREMPSWLFAVLIVGLALTVAIDFAAVWTVPGIIGNAAAAASAAFSTLLLSSLRPAPQVFALVALVGAVFVAAISITTRTPAETLPVQVAVLASVLAPGLVGPWIAQRFRSMVQLELDRVLVHSTVSAPPFAVGLLASEQLARLDLAAEKLLDSVATGRAPLPLDPKTATTAASLATELRLHLLEGRRETWLQHAVSESELLRRSVLLTDSGGLAGLLEPRQRDGLLSAIWLLVGEVNARSVVRRITLTLGPATQTRLTPVGHRLIVPIRLEISGIGRTQVDPAAWNAIGAVGRYTHSLIRKGIVIDIECLADNPGQ</sequence>
<gene>
    <name evidence="2" type="ORF">QF206_00410</name>
</gene>
<comment type="caution">
    <text evidence="2">The sequence shown here is derived from an EMBL/GenBank/DDBJ whole genome shotgun (WGS) entry which is preliminary data.</text>
</comment>